<dbReference type="PANTHER" id="PTHR15141:SF49">
    <property type="entry name" value="TFIIS N-TERMINAL DOMAIN-CONTAINING PROTEIN"/>
    <property type="match status" value="1"/>
</dbReference>
<dbReference type="GO" id="GO:0070449">
    <property type="term" value="C:elongin complex"/>
    <property type="evidence" value="ECO:0007669"/>
    <property type="project" value="InterPro"/>
</dbReference>
<dbReference type="RefSeq" id="XP_054827213.1">
    <property type="nucleotide sequence ID" value="XM_054971238.1"/>
</dbReference>
<keyword evidence="8" id="KW-1185">Reference proteome</keyword>
<dbReference type="Gene3D" id="1.20.930.10">
    <property type="entry name" value="Conserved domain common to transcription factors TFIIS, elongin A, CRSP70"/>
    <property type="match status" value="1"/>
</dbReference>
<evidence type="ECO:0000256" key="1">
    <source>
        <dbReference type="ARBA" id="ARBA00004123"/>
    </source>
</evidence>
<dbReference type="Pfam" id="PF06881">
    <property type="entry name" value="Elongin_A"/>
    <property type="match status" value="1"/>
</dbReference>
<name>A0AA97IX40_EUBMA</name>
<accession>A0AA97IX40</accession>
<feature type="compositionally biased region" description="Polar residues" evidence="5">
    <location>
        <begin position="123"/>
        <end position="135"/>
    </location>
</feature>
<dbReference type="InterPro" id="IPR010684">
    <property type="entry name" value="RNA_pol_II_trans_fac_SIII_A"/>
</dbReference>
<dbReference type="Proteomes" id="UP001190640">
    <property type="component" value="Chromosome 1"/>
</dbReference>
<dbReference type="Gene3D" id="6.10.250.3180">
    <property type="match status" value="1"/>
</dbReference>
<evidence type="ECO:0000313" key="9">
    <source>
        <dbReference type="RefSeq" id="XP_054827213.1"/>
    </source>
</evidence>
<gene>
    <name evidence="9" type="primary">LOC129324176</name>
</gene>
<evidence type="ECO:0000256" key="4">
    <source>
        <dbReference type="PROSITE-ProRule" id="PRU00649"/>
    </source>
</evidence>
<dbReference type="GeneID" id="129324176"/>
<feature type="region of interest" description="Disordered" evidence="5">
    <location>
        <begin position="494"/>
        <end position="541"/>
    </location>
</feature>
<sequence>MAGPERVLQKVLKLKERLSHTQDPSKIIKALRGLEVLKISLDILVETGVGKTVNSFRKHPTVGNLAKSLISHWKKLVPQDHASCKNSPSDKQKKAHRLKVEQRNGYFDEFLIHTNEVQNDICQNSSGGLKMNSSKHTNKESKERGRSSEKHSSSTAINGSSKKNHFFPDKSKNSSSLKVEKYGKDQPAKSADAGLKGSVKPNSRSKSFSSEGVEPPAMSFESYLNYDQISSRKKRKTCPVSSQVVMNSTSGSQKRVASASDEKEEKRLKSDYLLETPAKKAKTSLQDLLNTPLPKLLPEISISSLPYAAEFKAAPAVEALQQTSDTVHFIGRRLNSKMQVYSGSKTVCLSKMLTLCEQCIRVLQNNIDSLHEVDVPFEILEPVLTHCTSEQLFRIEDCNPTFTELSDHLWKKHCQKDFRNEQPLEHESWRETYLRVFSQREEKLKSLTRSILSAQSEKPKGRQVKLAFEHCIAMPPRNVRRQQEIHGTASCVQSEMKRPENGGSGNISASSSSTKGSSAASTSCSSYTNGTNQDAKKPSKKIAPMMKKSLRAFKNRVGPCTLPPRIPKHWHQNNVIDMGGKVSQYLFKIICYHNWEHNKDVNKGAANEDRNPVTIQISSSIPPLSLQGCFCIVKGLKVYLAAVEDMGPISQK</sequence>
<dbReference type="InterPro" id="IPR017923">
    <property type="entry name" value="TFIIS_N"/>
</dbReference>
<feature type="region of interest" description="Disordered" evidence="5">
    <location>
        <begin position="123"/>
        <end position="215"/>
    </location>
</feature>
<dbReference type="PANTHER" id="PTHR15141">
    <property type="entry name" value="TRANSCRIPTION ELONGATION FACTOR B POLYPEPTIDE 3"/>
    <property type="match status" value="1"/>
</dbReference>
<comment type="subcellular location">
    <subcellularLocation>
        <location evidence="1 4">Nucleus</location>
    </subcellularLocation>
</comment>
<dbReference type="CDD" id="cd00183">
    <property type="entry name" value="TFIIS_I"/>
    <property type="match status" value="1"/>
</dbReference>
<evidence type="ECO:0000256" key="5">
    <source>
        <dbReference type="SAM" id="MobiDB-lite"/>
    </source>
</evidence>
<feature type="compositionally biased region" description="Basic and acidic residues" evidence="5">
    <location>
        <begin position="166"/>
        <end position="187"/>
    </location>
</feature>
<evidence type="ECO:0000256" key="2">
    <source>
        <dbReference type="ARBA" id="ARBA00021346"/>
    </source>
</evidence>
<evidence type="ECO:0000256" key="3">
    <source>
        <dbReference type="ARBA" id="ARBA00023242"/>
    </source>
</evidence>
<protein>
    <recommendedName>
        <fullName evidence="2">Elongin-A</fullName>
    </recommendedName>
</protein>
<feature type="domain" description="F-box" evidence="6">
    <location>
        <begin position="369"/>
        <end position="413"/>
    </location>
</feature>
<feature type="compositionally biased region" description="Low complexity" evidence="5">
    <location>
        <begin position="506"/>
        <end position="529"/>
    </location>
</feature>
<evidence type="ECO:0000313" key="8">
    <source>
        <dbReference type="Proteomes" id="UP001190640"/>
    </source>
</evidence>
<dbReference type="AlphaFoldDB" id="A0AA97IX40"/>
<proteinExistence type="predicted"/>
<feature type="compositionally biased region" description="Basic and acidic residues" evidence="5">
    <location>
        <begin position="260"/>
        <end position="271"/>
    </location>
</feature>
<feature type="compositionally biased region" description="Polar residues" evidence="5">
    <location>
        <begin position="239"/>
        <end position="255"/>
    </location>
</feature>
<evidence type="ECO:0000259" key="6">
    <source>
        <dbReference type="PROSITE" id="PS50181"/>
    </source>
</evidence>
<dbReference type="PROSITE" id="PS50181">
    <property type="entry name" value="FBOX"/>
    <property type="match status" value="1"/>
</dbReference>
<dbReference type="PROSITE" id="PS51319">
    <property type="entry name" value="TFIIS_N"/>
    <property type="match status" value="1"/>
</dbReference>
<dbReference type="InterPro" id="IPR035441">
    <property type="entry name" value="TFIIS/LEDGF_dom_sf"/>
</dbReference>
<feature type="compositionally biased region" description="Basic and acidic residues" evidence="5">
    <location>
        <begin position="137"/>
        <end position="152"/>
    </location>
</feature>
<dbReference type="KEGG" id="emc:129324176"/>
<dbReference type="SMART" id="SM00509">
    <property type="entry name" value="TFS2N"/>
    <property type="match status" value="1"/>
</dbReference>
<organism evidence="8 9">
    <name type="scientific">Eublepharis macularius</name>
    <name type="common">Leopard gecko</name>
    <name type="synonym">Cyrtodactylus macularius</name>
    <dbReference type="NCBI Taxonomy" id="481883"/>
    <lineage>
        <taxon>Eukaryota</taxon>
        <taxon>Metazoa</taxon>
        <taxon>Chordata</taxon>
        <taxon>Craniata</taxon>
        <taxon>Vertebrata</taxon>
        <taxon>Euteleostomi</taxon>
        <taxon>Lepidosauria</taxon>
        <taxon>Squamata</taxon>
        <taxon>Bifurcata</taxon>
        <taxon>Gekkota</taxon>
        <taxon>Eublepharidae</taxon>
        <taxon>Eublepharinae</taxon>
        <taxon>Eublepharis</taxon>
    </lineage>
</organism>
<dbReference type="SUPFAM" id="SSF81383">
    <property type="entry name" value="F-box domain"/>
    <property type="match status" value="1"/>
</dbReference>
<keyword evidence="3 4" id="KW-0539">Nucleus</keyword>
<dbReference type="Pfam" id="PF08711">
    <property type="entry name" value="Med26"/>
    <property type="match status" value="1"/>
</dbReference>
<dbReference type="InterPro" id="IPR003617">
    <property type="entry name" value="TFIIS/CRSP70_N_sub"/>
</dbReference>
<feature type="domain" description="TFIIS N-terminal" evidence="7">
    <location>
        <begin position="6"/>
        <end position="80"/>
    </location>
</feature>
<dbReference type="InterPro" id="IPR001810">
    <property type="entry name" value="F-box_dom"/>
</dbReference>
<feature type="region of interest" description="Disordered" evidence="5">
    <location>
        <begin position="231"/>
        <end position="271"/>
    </location>
</feature>
<feature type="compositionally biased region" description="Polar residues" evidence="5">
    <location>
        <begin position="200"/>
        <end position="210"/>
    </location>
</feature>
<dbReference type="InterPro" id="IPR036047">
    <property type="entry name" value="F-box-like_dom_sf"/>
</dbReference>
<dbReference type="SUPFAM" id="SSF47676">
    <property type="entry name" value="Conserved domain common to transcription factors TFIIS, elongin A, CRSP70"/>
    <property type="match status" value="1"/>
</dbReference>
<evidence type="ECO:0000259" key="7">
    <source>
        <dbReference type="PROSITE" id="PS51319"/>
    </source>
</evidence>
<dbReference type="InterPro" id="IPR051870">
    <property type="entry name" value="Elongin-A_domain"/>
</dbReference>
<dbReference type="GO" id="GO:0006368">
    <property type="term" value="P:transcription elongation by RNA polymerase II"/>
    <property type="evidence" value="ECO:0007669"/>
    <property type="project" value="InterPro"/>
</dbReference>
<reference evidence="9" key="1">
    <citation type="submission" date="2025-08" db="UniProtKB">
        <authorList>
            <consortium name="RefSeq"/>
        </authorList>
    </citation>
    <scope>IDENTIFICATION</scope>
    <source>
        <tissue evidence="9">Blood</tissue>
    </source>
</reference>